<proteinExistence type="predicted"/>
<gene>
    <name evidence="1" type="ORF">L6164_032892</name>
</gene>
<evidence type="ECO:0000313" key="1">
    <source>
        <dbReference type="EMBL" id="KAI4299429.1"/>
    </source>
</evidence>
<name>A0ACB9KQ96_BAUVA</name>
<keyword evidence="2" id="KW-1185">Reference proteome</keyword>
<accession>A0ACB9KQ96</accession>
<dbReference type="EMBL" id="CM039438">
    <property type="protein sequence ID" value="KAI4299429.1"/>
    <property type="molecule type" value="Genomic_DNA"/>
</dbReference>
<organism evidence="1 2">
    <name type="scientific">Bauhinia variegata</name>
    <name type="common">Purple orchid tree</name>
    <name type="synonym">Phanera variegata</name>
    <dbReference type="NCBI Taxonomy" id="167791"/>
    <lineage>
        <taxon>Eukaryota</taxon>
        <taxon>Viridiplantae</taxon>
        <taxon>Streptophyta</taxon>
        <taxon>Embryophyta</taxon>
        <taxon>Tracheophyta</taxon>
        <taxon>Spermatophyta</taxon>
        <taxon>Magnoliopsida</taxon>
        <taxon>eudicotyledons</taxon>
        <taxon>Gunneridae</taxon>
        <taxon>Pentapetalae</taxon>
        <taxon>rosids</taxon>
        <taxon>fabids</taxon>
        <taxon>Fabales</taxon>
        <taxon>Fabaceae</taxon>
        <taxon>Cercidoideae</taxon>
        <taxon>Cercideae</taxon>
        <taxon>Bauhiniinae</taxon>
        <taxon>Bauhinia</taxon>
    </lineage>
</organism>
<protein>
    <submittedName>
        <fullName evidence="1">Uncharacterized protein</fullName>
    </submittedName>
</protein>
<dbReference type="Proteomes" id="UP000828941">
    <property type="component" value="Chromosome 13"/>
</dbReference>
<evidence type="ECO:0000313" key="2">
    <source>
        <dbReference type="Proteomes" id="UP000828941"/>
    </source>
</evidence>
<reference evidence="1 2" key="1">
    <citation type="journal article" date="2022" name="DNA Res.">
        <title>Chromosomal-level genome assembly of the orchid tree Bauhinia variegata (Leguminosae; Cercidoideae) supports the allotetraploid origin hypothesis of Bauhinia.</title>
        <authorList>
            <person name="Zhong Y."/>
            <person name="Chen Y."/>
            <person name="Zheng D."/>
            <person name="Pang J."/>
            <person name="Liu Y."/>
            <person name="Luo S."/>
            <person name="Meng S."/>
            <person name="Qian L."/>
            <person name="Wei D."/>
            <person name="Dai S."/>
            <person name="Zhou R."/>
        </authorList>
    </citation>
    <scope>NUCLEOTIDE SEQUENCE [LARGE SCALE GENOMIC DNA]</scope>
    <source>
        <strain evidence="1">BV-YZ2020</strain>
    </source>
</reference>
<comment type="caution">
    <text evidence="1">The sequence shown here is derived from an EMBL/GenBank/DDBJ whole genome shotgun (WGS) entry which is preliminary data.</text>
</comment>
<sequence length="248" mass="27680">MAPRPRRRPRKNVGNTRFDAALDAMRPYEFPPQLVRKTIDQLLEVYGGNEGWPFIEEASYSVLLEAILEKQNSSVEEEKKDLLQGNATKEGFAETSSNAMLTATTAITEASSSNPVHRELEINEGLDSASQTNDVQDSAWLGIGSAETGGEDSTMGAEKGGNGQYLRVESRNVNDNAIQSWRRKPCYGWISDDKDSDHARDLIRLPPAPLPKELKMLLNQLENSSKPLIHKKGPRSRKSRWDEKPEGM</sequence>